<dbReference type="InterPro" id="IPR019794">
    <property type="entry name" value="Peroxidases_AS"/>
</dbReference>
<sequence>MANTNKLSTSVMMTVVMVLAATAWGVTGELSMEYYYMQGCPMAEMIVRDVMSDAIMKDPTLAASILRLHFHDCFVQGCDASLLLDSTPGHKAEKDAPPNRTLRGFKVIDAIKEVLEEQCPSMVSCADILALAARDAVVMAGGPYYDVPTGRKDGFRSDAADTAALPAATLNASALVDLFVDRRGFSVEEMVALSGGHTLGVAHCANFKNRLSNFDSTSQVNRGLLTSDQTLADSPETAMFVNMFAENSDMFFYTFQQGMLKMGQLDLKEQGDVRKSCRVLN</sequence>
<dbReference type="EMBL" id="BQKI01000009">
    <property type="protein sequence ID" value="GJN01202.1"/>
    <property type="molecule type" value="Genomic_DNA"/>
</dbReference>
<evidence type="ECO:0000256" key="11">
    <source>
        <dbReference type="ARBA" id="ARBA00023324"/>
    </source>
</evidence>
<comment type="subcellular location">
    <subcellularLocation>
        <location evidence="2 17">Secreted</location>
    </subcellularLocation>
</comment>
<dbReference type="Gene3D" id="1.10.420.10">
    <property type="entry name" value="Peroxidase, domain 2"/>
    <property type="match status" value="2"/>
</dbReference>
<dbReference type="AlphaFoldDB" id="A0AAV5CRV9"/>
<feature type="binding site" evidence="14">
    <location>
        <position position="77"/>
    </location>
    <ligand>
        <name>Ca(2+)</name>
        <dbReference type="ChEBI" id="CHEBI:29108"/>
        <label>1</label>
    </ligand>
</feature>
<keyword evidence="17" id="KW-0732">Signal</keyword>
<dbReference type="GO" id="GO:0020037">
    <property type="term" value="F:heme binding"/>
    <property type="evidence" value="ECO:0007669"/>
    <property type="project" value="UniProtKB-UniRule"/>
</dbReference>
<dbReference type="Pfam" id="PF00141">
    <property type="entry name" value="peroxidase"/>
    <property type="match status" value="1"/>
</dbReference>
<dbReference type="InterPro" id="IPR000823">
    <property type="entry name" value="Peroxidase_pln"/>
</dbReference>
<comment type="similarity">
    <text evidence="17">Belongs to the peroxidase family. Classical plant (class III) peroxidase subfamily.</text>
</comment>
<keyword evidence="10 16" id="KW-1015">Disulfide bond</keyword>
<dbReference type="SUPFAM" id="SSF48113">
    <property type="entry name" value="Heme-dependent peroxidases"/>
    <property type="match status" value="1"/>
</dbReference>
<protein>
    <recommendedName>
        <fullName evidence="17">Peroxidase</fullName>
        <ecNumber evidence="17">1.11.1.7</ecNumber>
    </recommendedName>
</protein>
<name>A0AAV5CRV9_ELECO</name>
<dbReference type="PANTHER" id="PTHR31517">
    <property type="match status" value="1"/>
</dbReference>
<comment type="function">
    <text evidence="17">Removal of H(2)O(2), oxidation of toxic reductants, biosynthesis and degradation of lignin, suberization, auxin catabolism, response to environmental stresses such as wounding, pathogen attack and oxidative stress.</text>
</comment>
<dbReference type="InterPro" id="IPR002016">
    <property type="entry name" value="Haem_peroxidase"/>
</dbReference>
<evidence type="ECO:0000256" key="1">
    <source>
        <dbReference type="ARBA" id="ARBA00000189"/>
    </source>
</evidence>
<feature type="disulfide bond" evidence="16">
    <location>
        <begin position="73"/>
        <end position="78"/>
    </location>
</feature>
<evidence type="ECO:0000256" key="6">
    <source>
        <dbReference type="ARBA" id="ARBA00022723"/>
    </source>
</evidence>
<evidence type="ECO:0000256" key="10">
    <source>
        <dbReference type="ARBA" id="ARBA00023157"/>
    </source>
</evidence>
<comment type="cofactor">
    <cofactor evidence="14 17">
        <name>Ca(2+)</name>
        <dbReference type="ChEBI" id="CHEBI:29108"/>
    </cofactor>
    <text evidence="14 17">Binds 2 calcium ions per subunit.</text>
</comment>
<gene>
    <name evidence="19" type="primary">ga18449</name>
    <name evidence="19" type="ORF">PR202_ga18449</name>
</gene>
<evidence type="ECO:0000256" key="3">
    <source>
        <dbReference type="ARBA" id="ARBA00006873"/>
    </source>
</evidence>
<comment type="similarity">
    <text evidence="3">Belongs to the peroxidase family. Ascorbate peroxidase subfamily.</text>
</comment>
<feature type="disulfide bond" evidence="16">
    <location>
        <begin position="40"/>
        <end position="119"/>
    </location>
</feature>
<feature type="binding site" evidence="14">
    <location>
        <position position="81"/>
    </location>
    <ligand>
        <name>Ca(2+)</name>
        <dbReference type="ChEBI" id="CHEBI:29108"/>
        <label>1</label>
    </ligand>
</feature>
<dbReference type="CDD" id="cd00693">
    <property type="entry name" value="secretory_peroxidase"/>
    <property type="match status" value="1"/>
</dbReference>
<feature type="binding site" evidence="14">
    <location>
        <position position="198"/>
    </location>
    <ligand>
        <name>Ca(2+)</name>
        <dbReference type="ChEBI" id="CHEBI:29108"/>
        <label>2</label>
    </ligand>
</feature>
<evidence type="ECO:0000256" key="9">
    <source>
        <dbReference type="ARBA" id="ARBA00023004"/>
    </source>
</evidence>
<keyword evidence="4 17" id="KW-0575">Peroxidase</keyword>
<feature type="binding site" evidence="13">
    <location>
        <position position="166"/>
    </location>
    <ligand>
        <name>substrate</name>
    </ligand>
</feature>
<feature type="binding site" evidence="14">
    <location>
        <position position="75"/>
    </location>
    <ligand>
        <name>Ca(2+)</name>
        <dbReference type="ChEBI" id="CHEBI:29108"/>
        <label>1</label>
    </ligand>
</feature>
<keyword evidence="5 17" id="KW-0349">Heme</keyword>
<evidence type="ECO:0000256" key="17">
    <source>
        <dbReference type="RuleBase" id="RU362060"/>
    </source>
</evidence>
<comment type="cofactor">
    <cofactor evidence="14 17">
        <name>heme b</name>
        <dbReference type="ChEBI" id="CHEBI:60344"/>
    </cofactor>
    <text evidence="14 17">Binds 1 heme b (iron(II)-protoporphyrin IX) group per subunit.</text>
</comment>
<evidence type="ECO:0000256" key="14">
    <source>
        <dbReference type="PIRSR" id="PIRSR600823-3"/>
    </source>
</evidence>
<proteinExistence type="inferred from homology"/>
<dbReference type="GO" id="GO:0005576">
    <property type="term" value="C:extracellular region"/>
    <property type="evidence" value="ECO:0007669"/>
    <property type="project" value="UniProtKB-SubCell"/>
</dbReference>
<dbReference type="FunFam" id="1.10.520.10:FF:000001">
    <property type="entry name" value="Peroxidase"/>
    <property type="match status" value="1"/>
</dbReference>
<evidence type="ECO:0000256" key="13">
    <source>
        <dbReference type="PIRSR" id="PIRSR600823-2"/>
    </source>
</evidence>
<keyword evidence="8 17" id="KW-0560">Oxidoreductase</keyword>
<comment type="catalytic activity">
    <reaction evidence="1 17">
        <text>2 a phenolic donor + H2O2 = 2 a phenolic radical donor + 2 H2O</text>
        <dbReference type="Rhea" id="RHEA:56136"/>
        <dbReference type="ChEBI" id="CHEBI:15377"/>
        <dbReference type="ChEBI" id="CHEBI:16240"/>
        <dbReference type="ChEBI" id="CHEBI:139520"/>
        <dbReference type="ChEBI" id="CHEBI:139521"/>
        <dbReference type="EC" id="1.11.1.7"/>
    </reaction>
</comment>
<evidence type="ECO:0000256" key="7">
    <source>
        <dbReference type="ARBA" id="ARBA00022837"/>
    </source>
</evidence>
<dbReference type="GO" id="GO:0046872">
    <property type="term" value="F:metal ion binding"/>
    <property type="evidence" value="ECO:0007669"/>
    <property type="project" value="UniProtKB-UniRule"/>
</dbReference>
<accession>A0AAV5CRV9</accession>
<dbReference type="GO" id="GO:0042744">
    <property type="term" value="P:hydrogen peroxide catabolic process"/>
    <property type="evidence" value="ECO:0007669"/>
    <property type="project" value="UniProtKB-KW"/>
</dbReference>
<dbReference type="PRINTS" id="PR00458">
    <property type="entry name" value="PEROXIDASE"/>
</dbReference>
<dbReference type="PANTHER" id="PTHR31517:SF84">
    <property type="entry name" value="PEROXIDASE"/>
    <property type="match status" value="1"/>
</dbReference>
<evidence type="ECO:0000256" key="2">
    <source>
        <dbReference type="ARBA" id="ARBA00004613"/>
    </source>
</evidence>
<dbReference type="GO" id="GO:0140825">
    <property type="term" value="F:lactoperoxidase activity"/>
    <property type="evidence" value="ECO:0007669"/>
    <property type="project" value="UniProtKB-EC"/>
</dbReference>
<evidence type="ECO:0000256" key="8">
    <source>
        <dbReference type="ARBA" id="ARBA00023002"/>
    </source>
</evidence>
<feature type="binding site" evidence="14">
    <location>
        <position position="93"/>
    </location>
    <ligand>
        <name>Ca(2+)</name>
        <dbReference type="ChEBI" id="CHEBI:29108"/>
        <label>1</label>
    </ligand>
</feature>
<organism evidence="19 20">
    <name type="scientific">Eleusine coracana subsp. coracana</name>
    <dbReference type="NCBI Taxonomy" id="191504"/>
    <lineage>
        <taxon>Eukaryota</taxon>
        <taxon>Viridiplantae</taxon>
        <taxon>Streptophyta</taxon>
        <taxon>Embryophyta</taxon>
        <taxon>Tracheophyta</taxon>
        <taxon>Spermatophyta</taxon>
        <taxon>Magnoliopsida</taxon>
        <taxon>Liliopsida</taxon>
        <taxon>Poales</taxon>
        <taxon>Poaceae</taxon>
        <taxon>PACMAD clade</taxon>
        <taxon>Chloridoideae</taxon>
        <taxon>Cynodonteae</taxon>
        <taxon>Eleusininae</taxon>
        <taxon>Eleusine</taxon>
    </lineage>
</organism>
<reference evidence="19" key="2">
    <citation type="submission" date="2021-12" db="EMBL/GenBank/DDBJ databases">
        <title>Resequencing data analysis of finger millet.</title>
        <authorList>
            <person name="Hatakeyama M."/>
            <person name="Aluri S."/>
            <person name="Balachadran M.T."/>
            <person name="Sivarajan S.R."/>
            <person name="Poveda L."/>
            <person name="Shimizu-Inatsugi R."/>
            <person name="Schlapbach R."/>
            <person name="Sreeman S.M."/>
            <person name="Shimizu K.K."/>
        </authorList>
    </citation>
    <scope>NUCLEOTIDE SEQUENCE</scope>
</reference>
<evidence type="ECO:0000259" key="18">
    <source>
        <dbReference type="PROSITE" id="PS50873"/>
    </source>
</evidence>
<keyword evidence="9 14" id="KW-0408">Iron</keyword>
<feature type="chain" id="PRO_5043087241" description="Peroxidase" evidence="17">
    <location>
        <begin position="29"/>
        <end position="281"/>
    </location>
</feature>
<dbReference type="Gene3D" id="1.10.520.10">
    <property type="match status" value="2"/>
</dbReference>
<evidence type="ECO:0000313" key="20">
    <source>
        <dbReference type="Proteomes" id="UP001054889"/>
    </source>
</evidence>
<reference evidence="19" key="1">
    <citation type="journal article" date="2018" name="DNA Res.">
        <title>Multiple hybrid de novo genome assembly of finger millet, an orphan allotetraploid crop.</title>
        <authorList>
            <person name="Hatakeyama M."/>
            <person name="Aluri S."/>
            <person name="Balachadran M.T."/>
            <person name="Sivarajan S.R."/>
            <person name="Patrignani A."/>
            <person name="Gruter S."/>
            <person name="Poveda L."/>
            <person name="Shimizu-Inatsugi R."/>
            <person name="Baeten J."/>
            <person name="Francoijs K.J."/>
            <person name="Nataraja K.N."/>
            <person name="Reddy Y.A.N."/>
            <person name="Phadnis S."/>
            <person name="Ravikumar R.L."/>
            <person name="Schlapbach R."/>
            <person name="Sreeman S.M."/>
            <person name="Shimizu K.K."/>
        </authorList>
    </citation>
    <scope>NUCLEOTIDE SEQUENCE</scope>
</reference>
<dbReference type="InterPro" id="IPR010255">
    <property type="entry name" value="Haem_peroxidase_sf"/>
</dbReference>
<comment type="caution">
    <text evidence="19">The sequence shown here is derived from an EMBL/GenBank/DDBJ whole genome shotgun (WGS) entry which is preliminary data.</text>
</comment>
<feature type="site" description="Transition state stabilizer" evidence="15">
    <location>
        <position position="67"/>
    </location>
</feature>
<feature type="disulfide bond" evidence="16">
    <location>
        <begin position="125"/>
        <end position="277"/>
    </location>
</feature>
<dbReference type="PROSITE" id="PS00436">
    <property type="entry name" value="PEROXIDASE_2"/>
    <property type="match status" value="1"/>
</dbReference>
<dbReference type="GO" id="GO:0006979">
    <property type="term" value="P:response to oxidative stress"/>
    <property type="evidence" value="ECO:0007669"/>
    <property type="project" value="UniProtKB-UniRule"/>
</dbReference>
<feature type="active site" description="Proton acceptor" evidence="12">
    <location>
        <position position="71"/>
    </location>
</feature>
<dbReference type="InterPro" id="IPR019793">
    <property type="entry name" value="Peroxidases_heam-ligand_BS"/>
</dbReference>
<keyword evidence="11 17" id="KW-0376">Hydrogen peroxide</keyword>
<evidence type="ECO:0000256" key="5">
    <source>
        <dbReference type="ARBA" id="ARBA00022617"/>
    </source>
</evidence>
<feature type="binding site" evidence="14">
    <location>
        <position position="79"/>
    </location>
    <ligand>
        <name>Ca(2+)</name>
        <dbReference type="ChEBI" id="CHEBI:29108"/>
        <label>1</label>
    </ligand>
</feature>
<evidence type="ECO:0000256" key="16">
    <source>
        <dbReference type="PIRSR" id="PIRSR600823-5"/>
    </source>
</evidence>
<keyword evidence="17" id="KW-0964">Secreted</keyword>
<evidence type="ECO:0000256" key="12">
    <source>
        <dbReference type="PIRSR" id="PIRSR600823-1"/>
    </source>
</evidence>
<feature type="signal peptide" evidence="17">
    <location>
        <begin position="1"/>
        <end position="28"/>
    </location>
</feature>
<evidence type="ECO:0000256" key="15">
    <source>
        <dbReference type="PIRSR" id="PIRSR600823-4"/>
    </source>
</evidence>
<evidence type="ECO:0000313" key="19">
    <source>
        <dbReference type="EMBL" id="GJN01202.1"/>
    </source>
</evidence>
<dbReference type="PROSITE" id="PS50873">
    <property type="entry name" value="PEROXIDASE_4"/>
    <property type="match status" value="1"/>
</dbReference>
<feature type="binding site" evidence="14">
    <location>
        <position position="72"/>
    </location>
    <ligand>
        <name>Ca(2+)</name>
        <dbReference type="ChEBI" id="CHEBI:29108"/>
        <label>1</label>
    </ligand>
</feature>
<dbReference type="PROSITE" id="PS00435">
    <property type="entry name" value="PEROXIDASE_1"/>
    <property type="match status" value="1"/>
</dbReference>
<dbReference type="PRINTS" id="PR00461">
    <property type="entry name" value="PLPEROXIDASE"/>
</dbReference>
<dbReference type="Proteomes" id="UP001054889">
    <property type="component" value="Unassembled WGS sequence"/>
</dbReference>
<dbReference type="InterPro" id="IPR033905">
    <property type="entry name" value="Secretory_peroxidase"/>
</dbReference>
<feature type="domain" description="Plant heme peroxidase family profile" evidence="18">
    <location>
        <begin position="29"/>
        <end position="281"/>
    </location>
</feature>
<feature type="binding site" description="axial binding residue" evidence="14">
    <location>
        <position position="197"/>
    </location>
    <ligand>
        <name>heme b</name>
        <dbReference type="ChEBI" id="CHEBI:60344"/>
    </ligand>
    <ligandPart>
        <name>Fe</name>
        <dbReference type="ChEBI" id="CHEBI:18248"/>
    </ligandPart>
</feature>
<keyword evidence="20" id="KW-1185">Reference proteome</keyword>
<dbReference type="EC" id="1.11.1.7" evidence="17"/>
<evidence type="ECO:0000256" key="4">
    <source>
        <dbReference type="ARBA" id="ARBA00022559"/>
    </source>
</evidence>
<keyword evidence="6 14" id="KW-0479">Metal-binding</keyword>
<keyword evidence="7 14" id="KW-0106">Calcium</keyword>